<gene>
    <name evidence="11" type="ORF">CVT24_011460</name>
</gene>
<feature type="region of interest" description="Disordered" evidence="8">
    <location>
        <begin position="482"/>
        <end position="570"/>
    </location>
</feature>
<dbReference type="Gene3D" id="3.20.20.80">
    <property type="entry name" value="Glycosidases"/>
    <property type="match status" value="2"/>
</dbReference>
<dbReference type="InterPro" id="IPR001579">
    <property type="entry name" value="Glyco_hydro_18_chit_AS"/>
</dbReference>
<feature type="compositionally biased region" description="Polar residues" evidence="8">
    <location>
        <begin position="482"/>
        <end position="496"/>
    </location>
</feature>
<dbReference type="GO" id="GO:0006032">
    <property type="term" value="P:chitin catabolic process"/>
    <property type="evidence" value="ECO:0007669"/>
    <property type="project" value="UniProtKB-KW"/>
</dbReference>
<evidence type="ECO:0000256" key="1">
    <source>
        <dbReference type="ARBA" id="ARBA00000822"/>
    </source>
</evidence>
<keyword evidence="12" id="KW-1185">Reference proteome</keyword>
<dbReference type="Pfam" id="PF00704">
    <property type="entry name" value="Glyco_hydro_18"/>
    <property type="match status" value="2"/>
</dbReference>
<dbReference type="SUPFAM" id="SSF54556">
    <property type="entry name" value="Chitinase insertion domain"/>
    <property type="match status" value="2"/>
</dbReference>
<dbReference type="InterPro" id="IPR011583">
    <property type="entry name" value="Chitinase_II/V-like_cat"/>
</dbReference>
<dbReference type="GO" id="GO:0008061">
    <property type="term" value="F:chitin binding"/>
    <property type="evidence" value="ECO:0007669"/>
    <property type="project" value="InterPro"/>
</dbReference>
<dbReference type="GO" id="GO:0000272">
    <property type="term" value="P:polysaccharide catabolic process"/>
    <property type="evidence" value="ECO:0007669"/>
    <property type="project" value="UniProtKB-KW"/>
</dbReference>
<dbReference type="SMART" id="SM00636">
    <property type="entry name" value="Glyco_18"/>
    <property type="match status" value="2"/>
</dbReference>
<dbReference type="InterPro" id="IPR050314">
    <property type="entry name" value="Glycosyl_Hydrlase_18"/>
</dbReference>
<evidence type="ECO:0000256" key="2">
    <source>
        <dbReference type="ARBA" id="ARBA00022801"/>
    </source>
</evidence>
<feature type="compositionally biased region" description="Polar residues" evidence="8">
    <location>
        <begin position="522"/>
        <end position="537"/>
    </location>
</feature>
<feature type="compositionally biased region" description="Pro residues" evidence="8">
    <location>
        <begin position="500"/>
        <end position="511"/>
    </location>
</feature>
<feature type="chain" id="PRO_5019521007" description="GH18 domain-containing protein" evidence="9">
    <location>
        <begin position="30"/>
        <end position="963"/>
    </location>
</feature>
<dbReference type="FunFam" id="3.20.20.80:FF:000164">
    <property type="entry name" value="Chitinase, variant"/>
    <property type="match status" value="2"/>
</dbReference>
<keyword evidence="2 7" id="KW-0378">Hydrolase</keyword>
<comment type="catalytic activity">
    <reaction evidence="1">
        <text>Random endo-hydrolysis of N-acetyl-beta-D-glucosaminide (1-&gt;4)-beta-linkages in chitin and chitodextrins.</text>
        <dbReference type="EC" id="3.2.1.14"/>
    </reaction>
</comment>
<keyword evidence="4" id="KW-0119">Carbohydrate metabolism</keyword>
<keyword evidence="5 7" id="KW-0326">Glycosidase</keyword>
<evidence type="ECO:0000256" key="3">
    <source>
        <dbReference type="ARBA" id="ARBA00023024"/>
    </source>
</evidence>
<dbReference type="InParanoid" id="A0A409YGW8"/>
<dbReference type="Proteomes" id="UP000284842">
    <property type="component" value="Unassembled WGS sequence"/>
</dbReference>
<keyword evidence="9" id="KW-0732">Signal</keyword>
<dbReference type="STRING" id="181874.A0A409YGW8"/>
<name>A0A409YGW8_9AGAR</name>
<keyword evidence="6" id="KW-0624">Polysaccharide degradation</keyword>
<evidence type="ECO:0000256" key="7">
    <source>
        <dbReference type="RuleBase" id="RU000489"/>
    </source>
</evidence>
<dbReference type="SUPFAM" id="SSF51445">
    <property type="entry name" value="(Trans)glycosidases"/>
    <property type="match status" value="2"/>
</dbReference>
<sequence>MTSHTNLSLFSLLAAILFHMQLIVTVVRAAPHCGLVPPEMTQLVSTPSSARGRNSSSEDVVATGWYPGWLGASLPPSQISWSKYGSLTFAFATTTPDPSVIALDAQSAALLPTFVTEAHANGVDAYLSIGGWTGSIYFSSAVNSPQNRTTFANAIINLVKQYNLDGIDFDWEYPNKQGIGCNIISPDDSSNFLLLLQELAANNDFKNTKVTAAVGLAPFMGPDGTPMSDVSAFADVIDHIAIMDYDVWGSWSSSVGPNAPLDDSCAPPSQQQGSAQDAIKAWTAAKFPANQIALGVAAYGHSFYVSNSTAFASPGNLNVFPPFDASRQPFGDSDIPGAPPSVDQCGNTSSGPGGTFNFNGMIDWGYLDANGNAAPGMVYKFDNCSQTPFVYNPANGTMISYDDATSFAAKGKFINDNKLAGFAVWHIAGDRNDILLNSISNAMNIEQLIRMLTKSVFLTLLALALPFEALALNLPPTVLLSRQSNGGSPQNSTSTRPARPGRPPKGFPDPNGPLNHTRPLKGTQTGLPTPPSATLQPVPTPPTPGNSTVVAPSPAVPTATNQTVPDDMNPTNDTASSSKLAAAYDGLIATAWYPSWLASQMPLESVPWSKYNTMTFAFGITTPDPSVIELDSTSQELLPKFVEQAKQHGVKALLSIGGWTGSRYFSPAVATAADRTTFVKALLDLANTYGLDGLDFDWEFPNKQALGCNAIAPEDTANFLLMLKELRADPVGAKLILSAAVAVTPWAGPDGQPSKDVSEFANVLDFIAIMAYDIWGAWSPSVGPNAPLQDSCAATPMGSVASAVGDWTGAGIPANQLVVGVASYGRAYTVQAADAANIGSYPAFSSIPLGEGETGEPTTDVCGVVSTTNSGLYNFNGLIAAGYLAADGTAASGVTYKFDDCSQTPFVYDEAKQVMISYDDAQSFAAKGSFIKDNGVKGFAMWHAIGDSNDILLDSINKAVGRA</sequence>
<comment type="caution">
    <text evidence="11">The sequence shown here is derived from an EMBL/GenBank/DDBJ whole genome shotgun (WGS) entry which is preliminary data.</text>
</comment>
<feature type="domain" description="GH18" evidence="10">
    <location>
        <begin position="587"/>
        <end position="963"/>
    </location>
</feature>
<reference evidence="11 12" key="1">
    <citation type="journal article" date="2018" name="Evol. Lett.">
        <title>Horizontal gene cluster transfer increased hallucinogenic mushroom diversity.</title>
        <authorList>
            <person name="Reynolds H.T."/>
            <person name="Vijayakumar V."/>
            <person name="Gluck-Thaler E."/>
            <person name="Korotkin H.B."/>
            <person name="Matheny P.B."/>
            <person name="Slot J.C."/>
        </authorList>
    </citation>
    <scope>NUCLEOTIDE SEQUENCE [LARGE SCALE GENOMIC DNA]</scope>
    <source>
        <strain evidence="11 12">2629</strain>
    </source>
</reference>
<evidence type="ECO:0000313" key="12">
    <source>
        <dbReference type="Proteomes" id="UP000284842"/>
    </source>
</evidence>
<organism evidence="11 12">
    <name type="scientific">Panaeolus cyanescens</name>
    <dbReference type="NCBI Taxonomy" id="181874"/>
    <lineage>
        <taxon>Eukaryota</taxon>
        <taxon>Fungi</taxon>
        <taxon>Dikarya</taxon>
        <taxon>Basidiomycota</taxon>
        <taxon>Agaricomycotina</taxon>
        <taxon>Agaricomycetes</taxon>
        <taxon>Agaricomycetidae</taxon>
        <taxon>Agaricales</taxon>
        <taxon>Agaricineae</taxon>
        <taxon>Galeropsidaceae</taxon>
        <taxon>Panaeolus</taxon>
    </lineage>
</organism>
<evidence type="ECO:0000256" key="9">
    <source>
        <dbReference type="SAM" id="SignalP"/>
    </source>
</evidence>
<feature type="signal peptide" evidence="9">
    <location>
        <begin position="1"/>
        <end position="29"/>
    </location>
</feature>
<dbReference type="InterPro" id="IPR017853">
    <property type="entry name" value="GH"/>
</dbReference>
<dbReference type="InterPro" id="IPR029070">
    <property type="entry name" value="Chitinase_insertion_sf"/>
</dbReference>
<dbReference type="PROSITE" id="PS01095">
    <property type="entry name" value="GH18_1"/>
    <property type="match status" value="2"/>
</dbReference>
<keyword evidence="3" id="KW-0146">Chitin degradation</keyword>
<evidence type="ECO:0000256" key="5">
    <source>
        <dbReference type="ARBA" id="ARBA00023295"/>
    </source>
</evidence>
<dbReference type="PANTHER" id="PTHR11177">
    <property type="entry name" value="CHITINASE"/>
    <property type="match status" value="1"/>
</dbReference>
<feature type="domain" description="GH18" evidence="10">
    <location>
        <begin position="60"/>
        <end position="446"/>
    </location>
</feature>
<evidence type="ECO:0000259" key="10">
    <source>
        <dbReference type="PROSITE" id="PS51910"/>
    </source>
</evidence>
<dbReference type="AlphaFoldDB" id="A0A409YGW8"/>
<accession>A0A409YGW8</accession>
<feature type="compositionally biased region" description="Polar residues" evidence="8">
    <location>
        <begin position="558"/>
        <end position="570"/>
    </location>
</feature>
<evidence type="ECO:0000313" key="11">
    <source>
        <dbReference type="EMBL" id="PPR02232.1"/>
    </source>
</evidence>
<dbReference type="InterPro" id="IPR001223">
    <property type="entry name" value="Glyco_hydro18_cat"/>
</dbReference>
<proteinExistence type="predicted"/>
<dbReference type="EMBL" id="NHTK01001181">
    <property type="protein sequence ID" value="PPR02232.1"/>
    <property type="molecule type" value="Genomic_DNA"/>
</dbReference>
<dbReference type="PANTHER" id="PTHR11177:SF392">
    <property type="entry name" value="HAP41P"/>
    <property type="match status" value="1"/>
</dbReference>
<dbReference type="GO" id="GO:0005576">
    <property type="term" value="C:extracellular region"/>
    <property type="evidence" value="ECO:0007669"/>
    <property type="project" value="TreeGrafter"/>
</dbReference>
<evidence type="ECO:0000256" key="6">
    <source>
        <dbReference type="ARBA" id="ARBA00023326"/>
    </source>
</evidence>
<evidence type="ECO:0000256" key="4">
    <source>
        <dbReference type="ARBA" id="ARBA00023277"/>
    </source>
</evidence>
<dbReference type="Gene3D" id="3.10.50.10">
    <property type="match status" value="2"/>
</dbReference>
<dbReference type="GO" id="GO:0008843">
    <property type="term" value="F:endochitinase activity"/>
    <property type="evidence" value="ECO:0007669"/>
    <property type="project" value="UniProtKB-EC"/>
</dbReference>
<dbReference type="PROSITE" id="PS51910">
    <property type="entry name" value="GH18_2"/>
    <property type="match status" value="2"/>
</dbReference>
<evidence type="ECO:0000256" key="8">
    <source>
        <dbReference type="SAM" id="MobiDB-lite"/>
    </source>
</evidence>
<dbReference type="OrthoDB" id="73875at2759"/>
<protein>
    <recommendedName>
        <fullName evidence="10">GH18 domain-containing protein</fullName>
    </recommendedName>
</protein>